<evidence type="ECO:0000313" key="1">
    <source>
        <dbReference type="EMBL" id="KKN85482.1"/>
    </source>
</evidence>
<reference evidence="1" key="1">
    <citation type="journal article" date="2015" name="Nature">
        <title>Complex archaea that bridge the gap between prokaryotes and eukaryotes.</title>
        <authorList>
            <person name="Spang A."/>
            <person name="Saw J.H."/>
            <person name="Jorgensen S.L."/>
            <person name="Zaremba-Niedzwiedzka K."/>
            <person name="Martijn J."/>
            <person name="Lind A.E."/>
            <person name="van Eijk R."/>
            <person name="Schleper C."/>
            <person name="Guy L."/>
            <person name="Ettema T.J."/>
        </authorList>
    </citation>
    <scope>NUCLEOTIDE SEQUENCE</scope>
</reference>
<accession>A0A0F9UDM3</accession>
<sequence>MGVRLLTLALIIKIMDAQVLEIISDYDHFVAGRWQSFTDVMMEKGFTHDDVEKMGERLTEFLTDNKMR</sequence>
<proteinExistence type="predicted"/>
<dbReference type="EMBL" id="LAZR01000158">
    <property type="protein sequence ID" value="KKN85482.1"/>
    <property type="molecule type" value="Genomic_DNA"/>
</dbReference>
<gene>
    <name evidence="1" type="ORF">LCGC14_0278020</name>
</gene>
<dbReference type="AlphaFoldDB" id="A0A0F9UDM3"/>
<organism evidence="1">
    <name type="scientific">marine sediment metagenome</name>
    <dbReference type="NCBI Taxonomy" id="412755"/>
    <lineage>
        <taxon>unclassified sequences</taxon>
        <taxon>metagenomes</taxon>
        <taxon>ecological metagenomes</taxon>
    </lineage>
</organism>
<comment type="caution">
    <text evidence="1">The sequence shown here is derived from an EMBL/GenBank/DDBJ whole genome shotgun (WGS) entry which is preliminary data.</text>
</comment>
<protein>
    <submittedName>
        <fullName evidence="1">Uncharacterized protein</fullName>
    </submittedName>
</protein>
<name>A0A0F9UDM3_9ZZZZ</name>